<dbReference type="Proteomes" id="UP000187406">
    <property type="component" value="Unassembled WGS sequence"/>
</dbReference>
<name>A0A1Q3BGB3_CEPFO</name>
<keyword evidence="3" id="KW-1185">Reference proteome</keyword>
<evidence type="ECO:0000313" key="3">
    <source>
        <dbReference type="Proteomes" id="UP000187406"/>
    </source>
</evidence>
<feature type="region of interest" description="Disordered" evidence="1">
    <location>
        <begin position="90"/>
        <end position="119"/>
    </location>
</feature>
<gene>
    <name evidence="2" type="ORF">CFOL_v3_10402</name>
</gene>
<organism evidence="2 3">
    <name type="scientific">Cephalotus follicularis</name>
    <name type="common">Albany pitcher plant</name>
    <dbReference type="NCBI Taxonomy" id="3775"/>
    <lineage>
        <taxon>Eukaryota</taxon>
        <taxon>Viridiplantae</taxon>
        <taxon>Streptophyta</taxon>
        <taxon>Embryophyta</taxon>
        <taxon>Tracheophyta</taxon>
        <taxon>Spermatophyta</taxon>
        <taxon>Magnoliopsida</taxon>
        <taxon>eudicotyledons</taxon>
        <taxon>Gunneridae</taxon>
        <taxon>Pentapetalae</taxon>
        <taxon>rosids</taxon>
        <taxon>fabids</taxon>
        <taxon>Oxalidales</taxon>
        <taxon>Cephalotaceae</taxon>
        <taxon>Cephalotus</taxon>
    </lineage>
</organism>
<sequence length="133" mass="14675">MDSFDTLLNKIELSHEHALSLFLAGLKPEIQLPLRLLNPQTLQLAYSMVKLQESVCATAVTGSKILVKTNWKPSSKPTYTPPLKSLVNFSQNSLKHPSNSSGSLTLPPPSTKLPSGNPKFSNPYLVSTWMRKD</sequence>
<dbReference type="EMBL" id="BDDD01000507">
    <property type="protein sequence ID" value="GAV66892.1"/>
    <property type="molecule type" value="Genomic_DNA"/>
</dbReference>
<dbReference type="OrthoDB" id="2013610at2759"/>
<dbReference type="AlphaFoldDB" id="A0A1Q3BGB3"/>
<protein>
    <submittedName>
        <fullName evidence="2">Uncharacterized protein</fullName>
    </submittedName>
</protein>
<proteinExistence type="predicted"/>
<reference evidence="3" key="1">
    <citation type="submission" date="2016-04" db="EMBL/GenBank/DDBJ databases">
        <title>Cephalotus genome sequencing.</title>
        <authorList>
            <person name="Fukushima K."/>
            <person name="Hasebe M."/>
            <person name="Fang X."/>
        </authorList>
    </citation>
    <scope>NUCLEOTIDE SEQUENCE [LARGE SCALE GENOMIC DNA]</scope>
    <source>
        <strain evidence="3">cv. St1</strain>
    </source>
</reference>
<accession>A0A1Q3BGB3</accession>
<dbReference type="InParanoid" id="A0A1Q3BGB3"/>
<comment type="caution">
    <text evidence="2">The sequence shown here is derived from an EMBL/GenBank/DDBJ whole genome shotgun (WGS) entry which is preliminary data.</text>
</comment>
<evidence type="ECO:0000256" key="1">
    <source>
        <dbReference type="SAM" id="MobiDB-lite"/>
    </source>
</evidence>
<evidence type="ECO:0000313" key="2">
    <source>
        <dbReference type="EMBL" id="GAV66892.1"/>
    </source>
</evidence>